<evidence type="ECO:0000313" key="3">
    <source>
        <dbReference type="EMBL" id="MDH0123319.1"/>
    </source>
</evidence>
<dbReference type="GO" id="GO:0003677">
    <property type="term" value="F:DNA binding"/>
    <property type="evidence" value="ECO:0007669"/>
    <property type="project" value="InterPro"/>
</dbReference>
<keyword evidence="1" id="KW-0812">Transmembrane</keyword>
<protein>
    <submittedName>
        <fullName evidence="3">Restriction endonuclease</fullName>
    </submittedName>
</protein>
<name>A0AA42GXC9_9HYPH</name>
<keyword evidence="1" id="KW-1133">Transmembrane helix</keyword>
<dbReference type="InterPro" id="IPR011856">
    <property type="entry name" value="tRNA_endonuc-like_dom_sf"/>
</dbReference>
<dbReference type="Pfam" id="PF04471">
    <property type="entry name" value="Mrr_cat"/>
    <property type="match status" value="1"/>
</dbReference>
<dbReference type="InterPro" id="IPR011335">
    <property type="entry name" value="Restrct_endonuc-II-like"/>
</dbReference>
<feature type="domain" description="Restriction endonuclease type IV Mrr" evidence="2">
    <location>
        <begin position="196"/>
        <end position="301"/>
    </location>
</feature>
<dbReference type="SUPFAM" id="SSF52980">
    <property type="entry name" value="Restriction endonuclease-like"/>
    <property type="match status" value="1"/>
</dbReference>
<reference evidence="3" key="1">
    <citation type="submission" date="2022-09" db="EMBL/GenBank/DDBJ databases">
        <title>Intensive care unit water sources are persistently colonized with multi-drug resistant bacteria and are the site of extensive horizontal gene transfer of antibiotic resistance genes.</title>
        <authorList>
            <person name="Diorio-Toth L."/>
        </authorList>
    </citation>
    <scope>NUCLEOTIDE SEQUENCE</scope>
    <source>
        <strain evidence="3">GD04153</strain>
    </source>
</reference>
<evidence type="ECO:0000259" key="2">
    <source>
        <dbReference type="Pfam" id="PF04471"/>
    </source>
</evidence>
<feature type="transmembrane region" description="Helical" evidence="1">
    <location>
        <begin position="21"/>
        <end position="47"/>
    </location>
</feature>
<accession>A0AA42GXC9</accession>
<dbReference type="EMBL" id="JAODYY010000001">
    <property type="protein sequence ID" value="MDH0123319.1"/>
    <property type="molecule type" value="Genomic_DNA"/>
</dbReference>
<comment type="caution">
    <text evidence="3">The sequence shown here is derived from an EMBL/GenBank/DDBJ whole genome shotgun (WGS) entry which is preliminary data.</text>
</comment>
<keyword evidence="1" id="KW-0472">Membrane</keyword>
<evidence type="ECO:0000256" key="1">
    <source>
        <dbReference type="SAM" id="Phobius"/>
    </source>
</evidence>
<dbReference type="InterPro" id="IPR052906">
    <property type="entry name" value="Type_IV_Methyl-Rstrct_Enzyme"/>
</dbReference>
<dbReference type="InterPro" id="IPR007560">
    <property type="entry name" value="Restrct_endonuc_IV_Mrr"/>
</dbReference>
<keyword evidence="3" id="KW-0540">Nuclease</keyword>
<dbReference type="AlphaFoldDB" id="A0AA42GXC9"/>
<dbReference type="Gene3D" id="3.40.1350.10">
    <property type="match status" value="1"/>
</dbReference>
<dbReference type="GO" id="GO:0009307">
    <property type="term" value="P:DNA restriction-modification system"/>
    <property type="evidence" value="ECO:0007669"/>
    <property type="project" value="InterPro"/>
</dbReference>
<feature type="transmembrane region" description="Helical" evidence="1">
    <location>
        <begin position="67"/>
        <end position="91"/>
    </location>
</feature>
<sequence length="305" mass="34539">MSKRNSGPSLTEFSIDRKEASVVVASFQIVSMAAFIAGANWIFFLLLKHDWYSQNFVTKIIAFAFTPIWIFSLVCIAVVLWAVGIAVRGILVRKYGETDKRGPDSETALLDLVKSDARTLAKKRMQLSTKDEFGTPNTRKWEQELRRYIREVLPAKLDTEHHRFAILWLSSQKNVQKLRDLIDGEYQALLSEDTKIDELNPLEYEQYCSRRLENMGWSASITRASGDQGADVLANKNGQSLVLQCKKYSKPIGNKAVQEAIAAQKFYRTDMAAVVTNQSFTKSARELAHMSGILLLHHTELDLFA</sequence>
<keyword evidence="3" id="KW-0378">Hydrolase</keyword>
<organism evidence="3 4">
    <name type="scientific">Brucella intermedia GD04153</name>
    <dbReference type="NCBI Taxonomy" id="2975438"/>
    <lineage>
        <taxon>Bacteria</taxon>
        <taxon>Pseudomonadati</taxon>
        <taxon>Pseudomonadota</taxon>
        <taxon>Alphaproteobacteria</taxon>
        <taxon>Hyphomicrobiales</taxon>
        <taxon>Brucellaceae</taxon>
        <taxon>Brucella/Ochrobactrum group</taxon>
        <taxon>Brucella</taxon>
    </lineage>
</organism>
<proteinExistence type="predicted"/>
<gene>
    <name evidence="3" type="ORF">N7376_04885</name>
</gene>
<dbReference type="GO" id="GO:0015666">
    <property type="term" value="F:restriction endodeoxyribonuclease activity"/>
    <property type="evidence" value="ECO:0007669"/>
    <property type="project" value="TreeGrafter"/>
</dbReference>
<dbReference type="PANTHER" id="PTHR30015:SF6">
    <property type="entry name" value="SLL1429 PROTEIN"/>
    <property type="match status" value="1"/>
</dbReference>
<dbReference type="Proteomes" id="UP001158087">
    <property type="component" value="Unassembled WGS sequence"/>
</dbReference>
<keyword evidence="3" id="KW-0255">Endonuclease</keyword>
<dbReference type="PANTHER" id="PTHR30015">
    <property type="entry name" value="MRR RESTRICTION SYSTEM PROTEIN"/>
    <property type="match status" value="1"/>
</dbReference>
<evidence type="ECO:0000313" key="4">
    <source>
        <dbReference type="Proteomes" id="UP001158087"/>
    </source>
</evidence>